<dbReference type="InterPro" id="IPR025537">
    <property type="entry name" value="DUF4423"/>
</dbReference>
<evidence type="ECO:0000313" key="2">
    <source>
        <dbReference type="EMBL" id="MDG0817192.1"/>
    </source>
</evidence>
<comment type="caution">
    <text evidence="2">The sequence shown here is derived from an EMBL/GenBank/DDBJ whole genome shotgun (WGS) entry which is preliminary data.</text>
</comment>
<dbReference type="EMBL" id="JANRMI010000003">
    <property type="protein sequence ID" value="MDG0817192.1"/>
    <property type="molecule type" value="Genomic_DNA"/>
</dbReference>
<protein>
    <submittedName>
        <fullName evidence="2">TIGR02147 family protein</fullName>
    </submittedName>
</protein>
<keyword evidence="3" id="KW-1185">Reference proteome</keyword>
<gene>
    <name evidence="2" type="ORF">NWE73_12500</name>
</gene>
<name>A0ABT6DJZ8_9BACT</name>
<dbReference type="NCBIfam" id="TIGR02147">
    <property type="entry name" value="Fsuc_second"/>
    <property type="match status" value="1"/>
</dbReference>
<proteinExistence type="predicted"/>
<dbReference type="Proteomes" id="UP001152321">
    <property type="component" value="Unassembled WGS sequence"/>
</dbReference>
<feature type="domain" description="DUF4423" evidence="1">
    <location>
        <begin position="113"/>
        <end position="265"/>
    </location>
</feature>
<dbReference type="RefSeq" id="WP_277578667.1">
    <property type="nucleotide sequence ID" value="NZ_JANRMI010000003.1"/>
</dbReference>
<sequence>MSIFEFNDYKAFLRSEIKKRPGAGRGELSRLSEFLGINATMVSQVMSGPKDFTLEQAKKIAEYFVLPKVETDFFITLIQIERAGTQDLKNYFREKRDEIKKESLKISNRIVSEKRLTDLERSIFYSSHLYSAIHLFCSVGNGQSLESILKKFEISRQRAQEILQFLLSNGLCIQKNGLYMMGTQSTHVEKGSPFLIKHHSNWRIAAIQKSENIADNEMMFTANISLSQKDFAKIRETLMQTIQEISETVKASPAEEIANLNIDLFWIDS</sequence>
<evidence type="ECO:0000313" key="3">
    <source>
        <dbReference type="Proteomes" id="UP001152321"/>
    </source>
</evidence>
<evidence type="ECO:0000259" key="1">
    <source>
        <dbReference type="Pfam" id="PF14394"/>
    </source>
</evidence>
<reference evidence="2" key="1">
    <citation type="submission" date="2022-08" db="EMBL/GenBank/DDBJ databases">
        <title>Novel Bdellovibrio Species Isolated from Svalbard: Designation Bdellovibrio svalbardensis.</title>
        <authorList>
            <person name="Mitchell R.J."/>
            <person name="Choi S.Y."/>
        </authorList>
    </citation>
    <scope>NUCLEOTIDE SEQUENCE</scope>
    <source>
        <strain evidence="2">PAP01</strain>
    </source>
</reference>
<accession>A0ABT6DJZ8</accession>
<dbReference type="Pfam" id="PF14394">
    <property type="entry name" value="DUF4423"/>
    <property type="match status" value="1"/>
</dbReference>
<dbReference type="InterPro" id="IPR010982">
    <property type="entry name" value="Lambda_DNA-bd_dom_sf"/>
</dbReference>
<dbReference type="InterPro" id="IPR011873">
    <property type="entry name" value="CHP02147"/>
</dbReference>
<organism evidence="2 3">
    <name type="scientific">Bdellovibrio svalbardensis</name>
    <dbReference type="NCBI Taxonomy" id="2972972"/>
    <lineage>
        <taxon>Bacteria</taxon>
        <taxon>Pseudomonadati</taxon>
        <taxon>Bdellovibrionota</taxon>
        <taxon>Bdellovibrionia</taxon>
        <taxon>Bdellovibrionales</taxon>
        <taxon>Pseudobdellovibrionaceae</taxon>
        <taxon>Bdellovibrio</taxon>
    </lineage>
</organism>
<dbReference type="SUPFAM" id="SSF47413">
    <property type="entry name" value="lambda repressor-like DNA-binding domains"/>
    <property type="match status" value="1"/>
</dbReference>